<keyword evidence="6" id="KW-0804">Transcription</keyword>
<dbReference type="PANTHER" id="PTHR11037:SF13">
    <property type="entry name" value="UPSTREAM-BINDING PROTEIN 1"/>
    <property type="match status" value="1"/>
</dbReference>
<evidence type="ECO:0000313" key="13">
    <source>
        <dbReference type="Proteomes" id="UP000265160"/>
    </source>
</evidence>
<comment type="subcellular location">
    <subcellularLocation>
        <location evidence="1 9">Nucleus</location>
    </subcellularLocation>
</comment>
<comment type="similarity">
    <text evidence="2">Belongs to the grh/CP2 family. CP2 subfamily.</text>
</comment>
<proteinExistence type="inferred from homology"/>
<dbReference type="AlphaFoldDB" id="A0A3P9BBZ1"/>
<evidence type="ECO:0000259" key="11">
    <source>
        <dbReference type="PROSITE" id="PS51968"/>
    </source>
</evidence>
<accession>A0A3P9BBZ1</accession>
<dbReference type="InterPro" id="IPR007604">
    <property type="entry name" value="CP2"/>
</dbReference>
<reference evidence="12 13" key="1">
    <citation type="journal article" date="2014" name="Nature">
        <title>The genomic substrate for adaptive radiation in African cichlid fish.</title>
        <authorList>
            <person name="Brawand D."/>
            <person name="Wagner C.E."/>
            <person name="Li Y.I."/>
            <person name="Malinsky M."/>
            <person name="Keller I."/>
            <person name="Fan S."/>
            <person name="Simakov O."/>
            <person name="Ng A.Y."/>
            <person name="Lim Z.W."/>
            <person name="Bezault E."/>
            <person name="Turner-Maier J."/>
            <person name="Johnson J."/>
            <person name="Alcazar R."/>
            <person name="Noh H.J."/>
            <person name="Russell P."/>
            <person name="Aken B."/>
            <person name="Alfoldi J."/>
            <person name="Amemiya C."/>
            <person name="Azzouzi N."/>
            <person name="Baroiller J.F."/>
            <person name="Barloy-Hubler F."/>
            <person name="Berlin A."/>
            <person name="Bloomquist R."/>
            <person name="Carleton K.L."/>
            <person name="Conte M.A."/>
            <person name="D'Cotta H."/>
            <person name="Eshel O."/>
            <person name="Gaffney L."/>
            <person name="Galibert F."/>
            <person name="Gante H.F."/>
            <person name="Gnerre S."/>
            <person name="Greuter L."/>
            <person name="Guyon R."/>
            <person name="Haddad N.S."/>
            <person name="Haerty W."/>
            <person name="Harris R.M."/>
            <person name="Hofmann H.A."/>
            <person name="Hourlier T."/>
            <person name="Hulata G."/>
            <person name="Jaffe D.B."/>
            <person name="Lara M."/>
            <person name="Lee A.P."/>
            <person name="MacCallum I."/>
            <person name="Mwaiko S."/>
            <person name="Nikaido M."/>
            <person name="Nishihara H."/>
            <person name="Ozouf-Costaz C."/>
            <person name="Penman D.J."/>
            <person name="Przybylski D."/>
            <person name="Rakotomanga M."/>
            <person name="Renn S.C.P."/>
            <person name="Ribeiro F.J."/>
            <person name="Ron M."/>
            <person name="Salzburger W."/>
            <person name="Sanchez-Pulido L."/>
            <person name="Santos M.E."/>
            <person name="Searle S."/>
            <person name="Sharpe T."/>
            <person name="Swofford R."/>
            <person name="Tan F.J."/>
            <person name="Williams L."/>
            <person name="Young S."/>
            <person name="Yin S."/>
            <person name="Okada N."/>
            <person name="Kocher T.D."/>
            <person name="Miska E.A."/>
            <person name="Lander E.S."/>
            <person name="Venkatesh B."/>
            <person name="Fernald R.D."/>
            <person name="Meyer A."/>
            <person name="Ponting C.P."/>
            <person name="Streelman J.T."/>
            <person name="Lindblad-Toh K."/>
            <person name="Seehausen O."/>
            <person name="Di Palma F."/>
        </authorList>
    </citation>
    <scope>NUCLEOTIDE SEQUENCE</scope>
</reference>
<dbReference type="FunFam" id="1.10.150.50:FF:000036">
    <property type="entry name" value="upstream-binding protein 1 isoform X1"/>
    <property type="match status" value="1"/>
</dbReference>
<dbReference type="InterPro" id="IPR013761">
    <property type="entry name" value="SAM/pointed_sf"/>
</dbReference>
<evidence type="ECO:0000256" key="5">
    <source>
        <dbReference type="ARBA" id="ARBA00023125"/>
    </source>
</evidence>
<evidence type="ECO:0000256" key="10">
    <source>
        <dbReference type="SAM" id="MobiDB-lite"/>
    </source>
</evidence>
<protein>
    <recommendedName>
        <fullName evidence="8">Upstream-binding protein 1</fullName>
    </recommendedName>
</protein>
<dbReference type="GO" id="GO:0005634">
    <property type="term" value="C:nucleus"/>
    <property type="evidence" value="ECO:0007669"/>
    <property type="project" value="UniProtKB-SubCell"/>
</dbReference>
<reference evidence="12" key="2">
    <citation type="submission" date="2025-08" db="UniProtKB">
        <authorList>
            <consortium name="Ensembl"/>
        </authorList>
    </citation>
    <scope>IDENTIFICATION</scope>
</reference>
<organism evidence="12 13">
    <name type="scientific">Maylandia zebra</name>
    <name type="common">zebra mbuna</name>
    <dbReference type="NCBI Taxonomy" id="106582"/>
    <lineage>
        <taxon>Eukaryota</taxon>
        <taxon>Metazoa</taxon>
        <taxon>Chordata</taxon>
        <taxon>Craniata</taxon>
        <taxon>Vertebrata</taxon>
        <taxon>Euteleostomi</taxon>
        <taxon>Actinopterygii</taxon>
        <taxon>Neopterygii</taxon>
        <taxon>Teleostei</taxon>
        <taxon>Neoteleostei</taxon>
        <taxon>Acanthomorphata</taxon>
        <taxon>Ovalentaria</taxon>
        <taxon>Cichlomorphae</taxon>
        <taxon>Cichliformes</taxon>
        <taxon>Cichlidae</taxon>
        <taxon>African cichlids</taxon>
        <taxon>Pseudocrenilabrinae</taxon>
        <taxon>Haplochromini</taxon>
        <taxon>Maylandia</taxon>
        <taxon>Maylandia zebra complex</taxon>
    </lineage>
</organism>
<evidence type="ECO:0000256" key="8">
    <source>
        <dbReference type="ARBA" id="ARBA00067531"/>
    </source>
</evidence>
<dbReference type="CDD" id="cd09537">
    <property type="entry name" value="SAM_CP2-like"/>
    <property type="match status" value="1"/>
</dbReference>
<dbReference type="GeneTree" id="ENSGT00940000156148"/>
<feature type="compositionally biased region" description="Basic and acidic residues" evidence="10">
    <location>
        <begin position="239"/>
        <end position="263"/>
    </location>
</feature>
<dbReference type="PROSITE" id="PS51968">
    <property type="entry name" value="GRH_CP2_DB"/>
    <property type="match status" value="1"/>
</dbReference>
<feature type="compositionally biased region" description="Low complexity" evidence="10">
    <location>
        <begin position="340"/>
        <end position="350"/>
    </location>
</feature>
<evidence type="ECO:0000256" key="3">
    <source>
        <dbReference type="ARBA" id="ARBA00022553"/>
    </source>
</evidence>
<dbReference type="InterPro" id="IPR057520">
    <property type="entry name" value="GRHL1/CP2_C"/>
</dbReference>
<evidence type="ECO:0000256" key="2">
    <source>
        <dbReference type="ARBA" id="ARBA00010852"/>
    </source>
</evidence>
<dbReference type="STRING" id="106582.ENSMZEP00005007407"/>
<dbReference type="RefSeq" id="XP_004548094.1">
    <property type="nucleotide sequence ID" value="XM_004548037.5"/>
</dbReference>
<feature type="region of interest" description="Disordered" evidence="10">
    <location>
        <begin position="237"/>
        <end position="271"/>
    </location>
</feature>
<dbReference type="Ensembl" id="ENSMZET00005007718.1">
    <property type="protein sequence ID" value="ENSMZEP00005007407.1"/>
    <property type="gene ID" value="ENSMZEG00005005665.1"/>
</dbReference>
<name>A0A3P9BBZ1_9CICH</name>
<dbReference type="GO" id="GO:0001228">
    <property type="term" value="F:DNA-binding transcription activator activity, RNA polymerase II-specific"/>
    <property type="evidence" value="ECO:0007669"/>
    <property type="project" value="TreeGrafter"/>
</dbReference>
<feature type="domain" description="Grh/CP2 DB" evidence="11">
    <location>
        <begin position="61"/>
        <end position="297"/>
    </location>
</feature>
<dbReference type="InterPro" id="IPR041418">
    <property type="entry name" value="SAM_3"/>
</dbReference>
<evidence type="ECO:0000256" key="9">
    <source>
        <dbReference type="PROSITE-ProRule" id="PRU01313"/>
    </source>
</evidence>
<keyword evidence="7 9" id="KW-0539">Nucleus</keyword>
<dbReference type="Proteomes" id="UP000265160">
    <property type="component" value="LG22"/>
</dbReference>
<keyword evidence="5 9" id="KW-0238">DNA-binding</keyword>
<dbReference type="Pfam" id="PF18016">
    <property type="entry name" value="SAM_3"/>
    <property type="match status" value="1"/>
</dbReference>
<dbReference type="OrthoDB" id="9996779at2759"/>
<keyword evidence="13" id="KW-1185">Reference proteome</keyword>
<reference evidence="12" key="3">
    <citation type="submission" date="2025-09" db="UniProtKB">
        <authorList>
            <consortium name="Ensembl"/>
        </authorList>
    </citation>
    <scope>IDENTIFICATION</scope>
</reference>
<evidence type="ECO:0000256" key="6">
    <source>
        <dbReference type="ARBA" id="ARBA00023163"/>
    </source>
</evidence>
<evidence type="ECO:0000256" key="7">
    <source>
        <dbReference type="ARBA" id="ARBA00023242"/>
    </source>
</evidence>
<sequence>MAWVLKMDDATIESGLVHDFDASLSGIGQELGAGAYSMSDVLALPIFKQEDSSLPPENETKNPPFQYVLCTATSPAVKLHDETLTYLNQGQSYEVRMLDNRKPGELPELNNKMVKSIVRVVFHDRRLQYTEHQQLEGWKWNRPGDRLLDIDIPMSVGIVEPKTHPSQLNAAEFLWDLNKRTSVFVQVHCISTEFTPRKHGGEKGVPFRIQIDTFALGDGGDYTEHLHSASCQIKVFKPKGADRKQKTDREKMEKRTAQEKEKYQPSYDTTILSETRLEPIIEDAGDHELKKSSKRTLPADCGDSLAKRGSCSPWPDNAYTSTNQAATLSFASTPLSTYTTSSVLDSDSSSPNHQADPGSHGNSEQLGPTASIQDTQKWLLKNRFSSYTRLFSNFSGSDLLKLTRDDLVQICGPADGIRLFNALKSRSVRPRLTIYVCKESLQESPLLDRHSTNENGEHCLSSGLHVYHALYLEELTAAELIRKMACVCSIPLGTINQVYRQGPTGIHILLSDQMVYNFPDESCFLISTVKDESGEGLHLILK</sequence>
<dbReference type="Pfam" id="PF25416">
    <property type="entry name" value="GRHL1_C"/>
    <property type="match status" value="1"/>
</dbReference>
<evidence type="ECO:0000313" key="12">
    <source>
        <dbReference type="Ensembl" id="ENSMZEP00005007407.1"/>
    </source>
</evidence>
<dbReference type="GO" id="GO:0000978">
    <property type="term" value="F:RNA polymerase II cis-regulatory region sequence-specific DNA binding"/>
    <property type="evidence" value="ECO:0007669"/>
    <property type="project" value="TreeGrafter"/>
</dbReference>
<dbReference type="CTD" id="7342"/>
<dbReference type="Pfam" id="PF04516">
    <property type="entry name" value="CP2"/>
    <property type="match status" value="1"/>
</dbReference>
<evidence type="ECO:0000256" key="1">
    <source>
        <dbReference type="ARBA" id="ARBA00004123"/>
    </source>
</evidence>
<dbReference type="GeneID" id="101466874"/>
<feature type="region of interest" description="Disordered" evidence="10">
    <location>
        <begin position="340"/>
        <end position="368"/>
    </location>
</feature>
<dbReference type="PANTHER" id="PTHR11037">
    <property type="entry name" value="TRANSCRIPTION FACTOR CP2"/>
    <property type="match status" value="1"/>
</dbReference>
<dbReference type="KEGG" id="mze:101466874"/>
<dbReference type="InterPro" id="IPR040167">
    <property type="entry name" value="TF_CP2-like"/>
</dbReference>
<keyword evidence="3" id="KW-0597">Phosphoprotein</keyword>
<evidence type="ECO:0000256" key="4">
    <source>
        <dbReference type="ARBA" id="ARBA00023015"/>
    </source>
</evidence>
<dbReference type="Gene3D" id="1.10.150.50">
    <property type="entry name" value="Transcription Factor, Ets-1"/>
    <property type="match status" value="1"/>
</dbReference>
<keyword evidence="4" id="KW-0805">Transcription regulation</keyword>
<dbReference type="SUPFAM" id="SSF47769">
    <property type="entry name" value="SAM/Pointed domain"/>
    <property type="match status" value="1"/>
</dbReference>